<dbReference type="HOGENOM" id="CLU_1687222_0_0_1"/>
<dbReference type="Proteomes" id="UP000054538">
    <property type="component" value="Unassembled WGS sequence"/>
</dbReference>
<keyword evidence="2" id="KW-1185">Reference proteome</keyword>
<accession>A0A0D0DKN0</accession>
<evidence type="ECO:0000313" key="2">
    <source>
        <dbReference type="Proteomes" id="UP000054538"/>
    </source>
</evidence>
<evidence type="ECO:0000313" key="1">
    <source>
        <dbReference type="EMBL" id="KIK82289.1"/>
    </source>
</evidence>
<dbReference type="InParanoid" id="A0A0D0DKN0"/>
<dbReference type="AlphaFoldDB" id="A0A0D0DKN0"/>
<reference evidence="2" key="2">
    <citation type="submission" date="2015-01" db="EMBL/GenBank/DDBJ databases">
        <title>Evolutionary Origins and Diversification of the Mycorrhizal Mutualists.</title>
        <authorList>
            <consortium name="DOE Joint Genome Institute"/>
            <consortium name="Mycorrhizal Genomics Consortium"/>
            <person name="Kohler A."/>
            <person name="Kuo A."/>
            <person name="Nagy L.G."/>
            <person name="Floudas D."/>
            <person name="Copeland A."/>
            <person name="Barry K.W."/>
            <person name="Cichocki N."/>
            <person name="Veneault-Fourrey C."/>
            <person name="LaButti K."/>
            <person name="Lindquist E.A."/>
            <person name="Lipzen A."/>
            <person name="Lundell T."/>
            <person name="Morin E."/>
            <person name="Murat C."/>
            <person name="Riley R."/>
            <person name="Ohm R."/>
            <person name="Sun H."/>
            <person name="Tunlid A."/>
            <person name="Henrissat B."/>
            <person name="Grigoriev I.V."/>
            <person name="Hibbett D.S."/>
            <person name="Martin F."/>
        </authorList>
    </citation>
    <scope>NUCLEOTIDE SEQUENCE [LARGE SCALE GENOMIC DNA]</scope>
    <source>
        <strain evidence="2">Ve08.2h10</strain>
    </source>
</reference>
<reference evidence="1 2" key="1">
    <citation type="submission" date="2014-04" db="EMBL/GenBank/DDBJ databases">
        <authorList>
            <consortium name="DOE Joint Genome Institute"/>
            <person name="Kuo A."/>
            <person name="Kohler A."/>
            <person name="Jargeat P."/>
            <person name="Nagy L.G."/>
            <person name="Floudas D."/>
            <person name="Copeland A."/>
            <person name="Barry K.W."/>
            <person name="Cichocki N."/>
            <person name="Veneault-Fourrey C."/>
            <person name="LaButti K."/>
            <person name="Lindquist E.A."/>
            <person name="Lipzen A."/>
            <person name="Lundell T."/>
            <person name="Morin E."/>
            <person name="Murat C."/>
            <person name="Sun H."/>
            <person name="Tunlid A."/>
            <person name="Henrissat B."/>
            <person name="Grigoriev I.V."/>
            <person name="Hibbett D.S."/>
            <person name="Martin F."/>
            <person name="Nordberg H.P."/>
            <person name="Cantor M.N."/>
            <person name="Hua S.X."/>
        </authorList>
    </citation>
    <scope>NUCLEOTIDE SEQUENCE [LARGE SCALE GENOMIC DNA]</scope>
    <source>
        <strain evidence="1 2">Ve08.2h10</strain>
    </source>
</reference>
<protein>
    <submittedName>
        <fullName evidence="1">Uncharacterized protein</fullName>
    </submittedName>
</protein>
<gene>
    <name evidence="1" type="ORF">PAXRUDRAFT_832298</name>
</gene>
<organism evidence="1 2">
    <name type="scientific">Paxillus rubicundulus Ve08.2h10</name>
    <dbReference type="NCBI Taxonomy" id="930991"/>
    <lineage>
        <taxon>Eukaryota</taxon>
        <taxon>Fungi</taxon>
        <taxon>Dikarya</taxon>
        <taxon>Basidiomycota</taxon>
        <taxon>Agaricomycotina</taxon>
        <taxon>Agaricomycetes</taxon>
        <taxon>Agaricomycetidae</taxon>
        <taxon>Boletales</taxon>
        <taxon>Paxilineae</taxon>
        <taxon>Paxillaceae</taxon>
        <taxon>Paxillus</taxon>
    </lineage>
</organism>
<sequence length="156" mass="17886">MFECLQVTVQQAGSWSQQDVINNLKGGDYLPPRRPSRIAKVERELKRKRTYKQGAFHANNFNIATQLYETEFKEVFQQAPARSSARDNNELIVFLGVVRRHALAASSRHEVTLHRRLQVVRARTTQHTRTCGLAGRLLRISACCALLREIPRLFSV</sequence>
<dbReference type="EMBL" id="KN825646">
    <property type="protein sequence ID" value="KIK82289.1"/>
    <property type="molecule type" value="Genomic_DNA"/>
</dbReference>
<name>A0A0D0DKN0_9AGAM</name>
<dbReference type="OrthoDB" id="2692480at2759"/>
<proteinExistence type="predicted"/>